<reference evidence="1 2" key="1">
    <citation type="submission" date="2017-06" db="EMBL/GenBank/DDBJ databases">
        <authorList>
            <person name="Kim H.J."/>
            <person name="Triplett B.A."/>
        </authorList>
    </citation>
    <scope>NUCLEOTIDE SEQUENCE [LARGE SCALE GENOMIC DNA]</scope>
    <source>
        <strain evidence="1 2">DSM 19307</strain>
    </source>
</reference>
<gene>
    <name evidence="1" type="ORF">SAMN05421640_1690</name>
</gene>
<dbReference type="Proteomes" id="UP000198393">
    <property type="component" value="Unassembled WGS sequence"/>
</dbReference>
<evidence type="ECO:0000313" key="2">
    <source>
        <dbReference type="Proteomes" id="UP000198393"/>
    </source>
</evidence>
<name>A0A239IJM6_EKHLU</name>
<dbReference type="AlphaFoldDB" id="A0A239IJM6"/>
<proteinExistence type="predicted"/>
<dbReference type="OrthoDB" id="979312at2"/>
<sequence length="242" mass="27143">MKLLCLVGLIILPYLVFAQEVQITNIQMKGPDMLVTYNLIDERIDRSYSMHLYTSLDNFIQPVEKVSGDVGVDIPVGANKTIVWNAKEELGEFNDGIKLEIKGQIYVPFIELDGVEKGMILKRGKMADIRWTGGRGDNILNVDLYQGEKLVRGLGELPNTGNAMLKIPNNVPPGKEYRYKISDERNRDEVVFSPTFEVKRKFPLLIKAGSGITIGVFGYYLIKSLIPVNEPDITSPPDLPSR</sequence>
<keyword evidence="2" id="KW-1185">Reference proteome</keyword>
<dbReference type="EMBL" id="FZPD01000003">
    <property type="protein sequence ID" value="SNS93612.1"/>
    <property type="molecule type" value="Genomic_DNA"/>
</dbReference>
<protein>
    <submittedName>
        <fullName evidence="1">Uncharacterized protein</fullName>
    </submittedName>
</protein>
<dbReference type="RefSeq" id="WP_089356436.1">
    <property type="nucleotide sequence ID" value="NZ_FZPD01000003.1"/>
</dbReference>
<organism evidence="1 2">
    <name type="scientific">Ekhidna lutea</name>
    <dbReference type="NCBI Taxonomy" id="447679"/>
    <lineage>
        <taxon>Bacteria</taxon>
        <taxon>Pseudomonadati</taxon>
        <taxon>Bacteroidota</taxon>
        <taxon>Cytophagia</taxon>
        <taxon>Cytophagales</taxon>
        <taxon>Reichenbachiellaceae</taxon>
        <taxon>Ekhidna</taxon>
    </lineage>
</organism>
<evidence type="ECO:0000313" key="1">
    <source>
        <dbReference type="EMBL" id="SNS93612.1"/>
    </source>
</evidence>
<accession>A0A239IJM6</accession>